<accession>A0A8C6R7H0</accession>
<dbReference type="HAMAP" id="MF_01328_B">
    <property type="entry name" value="Ribosomal_uL4_B"/>
    <property type="match status" value="1"/>
</dbReference>
<dbReference type="GO" id="GO:0005762">
    <property type="term" value="C:mitochondrial large ribosomal subunit"/>
    <property type="evidence" value="ECO:0007669"/>
    <property type="project" value="Ensembl"/>
</dbReference>
<evidence type="ECO:0000256" key="2">
    <source>
        <dbReference type="ARBA" id="ARBA00010528"/>
    </source>
</evidence>
<keyword evidence="4" id="KW-0496">Mitochondrion</keyword>
<feature type="region of interest" description="Disordered" evidence="8">
    <location>
        <begin position="120"/>
        <end position="139"/>
    </location>
</feature>
<dbReference type="Pfam" id="PF00573">
    <property type="entry name" value="Ribosomal_L4"/>
    <property type="match status" value="1"/>
</dbReference>
<gene>
    <name evidence="9" type="primary">Mrpl4</name>
</gene>
<dbReference type="AlphaFoldDB" id="A0A8C6R7H0"/>
<comment type="subcellular location">
    <subcellularLocation>
        <location evidence="1">Mitochondrion</location>
    </subcellularLocation>
</comment>
<evidence type="ECO:0000256" key="8">
    <source>
        <dbReference type="SAM" id="MobiDB-lite"/>
    </source>
</evidence>
<dbReference type="SUPFAM" id="SSF52166">
    <property type="entry name" value="Ribosomal protein L4"/>
    <property type="match status" value="1"/>
</dbReference>
<dbReference type="NCBIfam" id="TIGR03953">
    <property type="entry name" value="rplD_bact"/>
    <property type="match status" value="1"/>
</dbReference>
<sequence>MLRLFPVLSRAWLRPSGSRALNSQAEDRAGRALISEPGERAGPQDPVLRKCEFPIPVHRRSVQAWVESLRGFEQERVGLAELHPDVFATAPRLDILYQVAIWQKNYKRISYAKTKTRAEVSGSGRKPWQQKGSGRARHGSIRSPIWRGGGVAHGPRGPTSYYYMLPMKVRALGLKVALTVKLMQDDLHIVDSLDLPTADPQYLTELALYRHWGSSVLFVDLTHGETPNNVVEAISRLKSFNLIPAVGLNVYSMLKHQTLVVTLPTVAFLEERLLWQDSRYTPLFPFRLPYSDVP</sequence>
<comment type="similarity">
    <text evidence="2">Belongs to the universal ribosomal protein uL4 family.</text>
</comment>
<protein>
    <recommendedName>
        <fullName evidence="6">Large ribosomal subunit protein uL4m</fullName>
    </recommendedName>
    <alternativeName>
        <fullName evidence="7">39S ribosomal protein L4, mitochondrial</fullName>
    </alternativeName>
</protein>
<dbReference type="Ensembl" id="ENSNGAT00000018568.1">
    <property type="protein sequence ID" value="ENSNGAP00000012995.1"/>
    <property type="gene ID" value="ENSNGAG00000014705.1"/>
</dbReference>
<dbReference type="GO" id="GO:0003735">
    <property type="term" value="F:structural constituent of ribosome"/>
    <property type="evidence" value="ECO:0007669"/>
    <property type="project" value="InterPro"/>
</dbReference>
<dbReference type="FunFam" id="3.40.1370.10:FF:000005">
    <property type="entry name" value="39S ribosomal protein L4, mitochondrial"/>
    <property type="match status" value="1"/>
</dbReference>
<evidence type="ECO:0000256" key="4">
    <source>
        <dbReference type="ARBA" id="ARBA00023128"/>
    </source>
</evidence>
<dbReference type="GeneTree" id="ENSGT00390000014512"/>
<keyword evidence="5" id="KW-0687">Ribonucleoprotein</keyword>
<evidence type="ECO:0000313" key="10">
    <source>
        <dbReference type="Proteomes" id="UP000694381"/>
    </source>
</evidence>
<evidence type="ECO:0000256" key="6">
    <source>
        <dbReference type="ARBA" id="ARBA00040565"/>
    </source>
</evidence>
<dbReference type="Proteomes" id="UP000694381">
    <property type="component" value="Unassembled WGS sequence"/>
</dbReference>
<evidence type="ECO:0000256" key="7">
    <source>
        <dbReference type="ARBA" id="ARBA00082711"/>
    </source>
</evidence>
<proteinExistence type="inferred from homology"/>
<dbReference type="GeneID" id="103747570"/>
<dbReference type="Gene3D" id="3.40.1370.10">
    <property type="match status" value="1"/>
</dbReference>
<organism evidence="9 10">
    <name type="scientific">Nannospalax galili</name>
    <name type="common">Northern Israeli blind subterranean mole rat</name>
    <name type="synonym">Spalax galili</name>
    <dbReference type="NCBI Taxonomy" id="1026970"/>
    <lineage>
        <taxon>Eukaryota</taxon>
        <taxon>Metazoa</taxon>
        <taxon>Chordata</taxon>
        <taxon>Craniata</taxon>
        <taxon>Vertebrata</taxon>
        <taxon>Euteleostomi</taxon>
        <taxon>Mammalia</taxon>
        <taxon>Eutheria</taxon>
        <taxon>Euarchontoglires</taxon>
        <taxon>Glires</taxon>
        <taxon>Rodentia</taxon>
        <taxon>Myomorpha</taxon>
        <taxon>Muroidea</taxon>
        <taxon>Spalacidae</taxon>
        <taxon>Spalacinae</taxon>
        <taxon>Nannospalax</taxon>
    </lineage>
</organism>
<dbReference type="OrthoDB" id="275876at2759"/>
<keyword evidence="10" id="KW-1185">Reference proteome</keyword>
<dbReference type="GO" id="GO:0005743">
    <property type="term" value="C:mitochondrial inner membrane"/>
    <property type="evidence" value="ECO:0007669"/>
    <property type="project" value="UniProtKB-ARBA"/>
</dbReference>
<evidence type="ECO:0000256" key="1">
    <source>
        <dbReference type="ARBA" id="ARBA00004173"/>
    </source>
</evidence>
<reference evidence="9" key="2">
    <citation type="submission" date="2025-09" db="UniProtKB">
        <authorList>
            <consortium name="Ensembl"/>
        </authorList>
    </citation>
    <scope>IDENTIFICATION</scope>
</reference>
<dbReference type="GO" id="GO:0006412">
    <property type="term" value="P:translation"/>
    <property type="evidence" value="ECO:0007669"/>
    <property type="project" value="InterPro"/>
</dbReference>
<dbReference type="PANTHER" id="PTHR10746:SF6">
    <property type="entry name" value="LARGE RIBOSOMAL SUBUNIT PROTEIN UL4M"/>
    <property type="match status" value="1"/>
</dbReference>
<dbReference type="RefSeq" id="XP_008848283.1">
    <property type="nucleotide sequence ID" value="XM_008850061.3"/>
</dbReference>
<reference evidence="9" key="1">
    <citation type="submission" date="2025-08" db="UniProtKB">
        <authorList>
            <consortium name="Ensembl"/>
        </authorList>
    </citation>
    <scope>IDENTIFICATION</scope>
</reference>
<evidence type="ECO:0000256" key="3">
    <source>
        <dbReference type="ARBA" id="ARBA00022980"/>
    </source>
</evidence>
<name>A0A8C6R7H0_NANGA</name>
<dbReference type="CTD" id="51073"/>
<evidence type="ECO:0000313" key="9">
    <source>
        <dbReference type="Ensembl" id="ENSNGAP00000012995.1"/>
    </source>
</evidence>
<dbReference type="InterPro" id="IPR013005">
    <property type="entry name" value="Ribosomal_uL4-like"/>
</dbReference>
<evidence type="ECO:0000256" key="5">
    <source>
        <dbReference type="ARBA" id="ARBA00023274"/>
    </source>
</evidence>
<dbReference type="InterPro" id="IPR023574">
    <property type="entry name" value="Ribosomal_uL4_dom_sf"/>
</dbReference>
<dbReference type="PANTHER" id="PTHR10746">
    <property type="entry name" value="50S RIBOSOMAL PROTEIN L4"/>
    <property type="match status" value="1"/>
</dbReference>
<dbReference type="InterPro" id="IPR002136">
    <property type="entry name" value="Ribosomal_uL4"/>
</dbReference>
<dbReference type="KEGG" id="ngi:103747570"/>
<keyword evidence="3" id="KW-0689">Ribosomal protein</keyword>